<dbReference type="Proteomes" id="UP000232003">
    <property type="component" value="Chromosome"/>
</dbReference>
<evidence type="ECO:0000313" key="2">
    <source>
        <dbReference type="Proteomes" id="UP000232003"/>
    </source>
</evidence>
<organism evidence="1 2">
    <name type="scientific">Nostoc flagelliforme CCNUN1</name>
    <dbReference type="NCBI Taxonomy" id="2038116"/>
    <lineage>
        <taxon>Bacteria</taxon>
        <taxon>Bacillati</taxon>
        <taxon>Cyanobacteriota</taxon>
        <taxon>Cyanophyceae</taxon>
        <taxon>Nostocales</taxon>
        <taxon>Nostocaceae</taxon>
        <taxon>Nostoc</taxon>
    </lineage>
</organism>
<dbReference type="RefSeq" id="WP_100898706.1">
    <property type="nucleotide sequence ID" value="NZ_CAWNNC010000001.1"/>
</dbReference>
<dbReference type="EMBL" id="CP024785">
    <property type="protein sequence ID" value="AUB36896.1"/>
    <property type="molecule type" value="Genomic_DNA"/>
</dbReference>
<dbReference type="OrthoDB" id="487102at2"/>
<name>A0A2K8SN46_9NOSO</name>
<reference evidence="1 2" key="1">
    <citation type="submission" date="2017-11" db="EMBL/GenBank/DDBJ databases">
        <title>Complete genome of a free-living desiccation-tolerant cyanobacterium and its photosynthetic adaptation to extreme terrestrial habitat.</title>
        <authorList>
            <person name="Shang J."/>
        </authorList>
    </citation>
    <scope>NUCLEOTIDE SEQUENCE [LARGE SCALE GENOMIC DNA]</scope>
    <source>
        <strain evidence="1 2">CCNUN1</strain>
    </source>
</reference>
<keyword evidence="2" id="KW-1185">Reference proteome</keyword>
<gene>
    <name evidence="1" type="ORF">COO91_02825</name>
</gene>
<dbReference type="AlphaFoldDB" id="A0A2K8SN46"/>
<sequence length="103" mass="11844">MRDILHQIPPVALPEVIPSELPQQKFRLGEWVRWFQVPNGDFGRVIGVIYTQQASCIATGLHYLVLLDEHSPSREICICDFAFEEDIEPLDNSFLERLQGNHV</sequence>
<dbReference type="KEGG" id="nfl:COO91_02825"/>
<protein>
    <submittedName>
        <fullName evidence="1">Uncharacterized protein</fullName>
    </submittedName>
</protein>
<proteinExistence type="predicted"/>
<evidence type="ECO:0000313" key="1">
    <source>
        <dbReference type="EMBL" id="AUB36896.1"/>
    </source>
</evidence>
<accession>A0A2K8SN46</accession>